<dbReference type="EMBL" id="JAUCMV010000001">
    <property type="protein sequence ID" value="KAK0422227.1"/>
    <property type="molecule type" value="Genomic_DNA"/>
</dbReference>
<dbReference type="Gene3D" id="3.10.20.90">
    <property type="entry name" value="Phosphatidylinositol 3-kinase Catalytic Subunit, Chain A, domain 1"/>
    <property type="match status" value="1"/>
</dbReference>
<keyword evidence="1" id="KW-0479">Metal-binding</keyword>
<protein>
    <recommendedName>
        <fullName evidence="4">DWNN domain-containing protein</fullName>
    </recommendedName>
</protein>
<dbReference type="InterPro" id="IPR014891">
    <property type="entry name" value="DWNN_domain"/>
</dbReference>
<dbReference type="AlphaFoldDB" id="A0AA39ID67"/>
<keyword evidence="6" id="KW-1185">Reference proteome</keyword>
<gene>
    <name evidence="5" type="ORF">QR680_007445</name>
</gene>
<organism evidence="5 6">
    <name type="scientific">Steinernema hermaphroditum</name>
    <dbReference type="NCBI Taxonomy" id="289476"/>
    <lineage>
        <taxon>Eukaryota</taxon>
        <taxon>Metazoa</taxon>
        <taxon>Ecdysozoa</taxon>
        <taxon>Nematoda</taxon>
        <taxon>Chromadorea</taxon>
        <taxon>Rhabditida</taxon>
        <taxon>Tylenchina</taxon>
        <taxon>Panagrolaimomorpha</taxon>
        <taxon>Strongyloidoidea</taxon>
        <taxon>Steinernematidae</taxon>
        <taxon>Steinernema</taxon>
    </lineage>
</organism>
<dbReference type="Pfam" id="PF08783">
    <property type="entry name" value="DWNN"/>
    <property type="match status" value="1"/>
</dbReference>
<comment type="caution">
    <text evidence="5">The sequence shown here is derived from an EMBL/GenBank/DDBJ whole genome shotgun (WGS) entry which is preliminary data.</text>
</comment>
<evidence type="ECO:0000256" key="2">
    <source>
        <dbReference type="ARBA" id="ARBA00022771"/>
    </source>
</evidence>
<dbReference type="Pfam" id="PF13696">
    <property type="entry name" value="zf-CCHC_2"/>
    <property type="match status" value="1"/>
</dbReference>
<proteinExistence type="predicted"/>
<evidence type="ECO:0000259" key="4">
    <source>
        <dbReference type="PROSITE" id="PS51282"/>
    </source>
</evidence>
<evidence type="ECO:0000313" key="5">
    <source>
        <dbReference type="EMBL" id="KAK0422227.1"/>
    </source>
</evidence>
<sequence length="249" mass="29160">MKGKNFIHYKFRNDLDSRIVSIESNQIKIFDLKDKLYGLSKLSKDRWELKIWDAGFKREYDDDEIIPSQVMVVLQRWPRENAPKIQKTSRVESFSEEKLRRPTYTPRPLIPAEKWSKMTELERLEEIKLQSSEKYSAKYYLHGRDLVPFMRKPTKALVDLPPLGYICRICNKTDHFIKACPLKNFKRATGILTSELIPCAQDDPLAMITNGGRFVKRKFDQDCLDRAKAARKRALEAHDGPIVAKRIRC</sequence>
<name>A0AA39ID67_9BILA</name>
<dbReference type="GO" id="GO:0008270">
    <property type="term" value="F:zinc ion binding"/>
    <property type="evidence" value="ECO:0007669"/>
    <property type="project" value="UniProtKB-KW"/>
</dbReference>
<keyword evidence="2" id="KW-0863">Zinc-finger</keyword>
<evidence type="ECO:0000256" key="3">
    <source>
        <dbReference type="ARBA" id="ARBA00022833"/>
    </source>
</evidence>
<dbReference type="SMART" id="SM01180">
    <property type="entry name" value="DWNN"/>
    <property type="match status" value="1"/>
</dbReference>
<dbReference type="PROSITE" id="PS51282">
    <property type="entry name" value="DWNN"/>
    <property type="match status" value="1"/>
</dbReference>
<accession>A0AA39ID67</accession>
<keyword evidence="3" id="KW-0862">Zinc</keyword>
<dbReference type="Proteomes" id="UP001175271">
    <property type="component" value="Unassembled WGS sequence"/>
</dbReference>
<reference evidence="5" key="1">
    <citation type="submission" date="2023-06" db="EMBL/GenBank/DDBJ databases">
        <title>Genomic analysis of the entomopathogenic nematode Steinernema hermaphroditum.</title>
        <authorList>
            <person name="Schwarz E.M."/>
            <person name="Heppert J.K."/>
            <person name="Baniya A."/>
            <person name="Schwartz H.T."/>
            <person name="Tan C.-H."/>
            <person name="Antoshechkin I."/>
            <person name="Sternberg P.W."/>
            <person name="Goodrich-Blair H."/>
            <person name="Dillman A.R."/>
        </authorList>
    </citation>
    <scope>NUCLEOTIDE SEQUENCE</scope>
    <source>
        <strain evidence="5">PS9179</strain>
        <tissue evidence="5">Whole animal</tissue>
    </source>
</reference>
<feature type="domain" description="DWNN" evidence="4">
    <location>
        <begin position="7"/>
        <end position="78"/>
    </location>
</feature>
<evidence type="ECO:0000313" key="6">
    <source>
        <dbReference type="Proteomes" id="UP001175271"/>
    </source>
</evidence>
<dbReference type="Gene3D" id="4.10.60.10">
    <property type="entry name" value="Zinc finger, CCHC-type"/>
    <property type="match status" value="1"/>
</dbReference>
<evidence type="ECO:0000256" key="1">
    <source>
        <dbReference type="ARBA" id="ARBA00022723"/>
    </source>
</evidence>
<dbReference type="InterPro" id="IPR025829">
    <property type="entry name" value="Zn_knuckle_CX2CX3GHX4C"/>
</dbReference>